<evidence type="ECO:0000259" key="3">
    <source>
        <dbReference type="Pfam" id="PF03358"/>
    </source>
</evidence>
<dbReference type="RefSeq" id="WP_212694941.1">
    <property type="nucleotide sequence ID" value="NZ_CP058649.1"/>
</dbReference>
<keyword evidence="5" id="KW-1185">Reference proteome</keyword>
<dbReference type="InterPro" id="IPR005025">
    <property type="entry name" value="FMN_Rdtase-like_dom"/>
</dbReference>
<accession>A0A8J8MMM5</accession>
<dbReference type="PANTHER" id="PTHR43278">
    <property type="entry name" value="NAD(P)H-DEPENDENT FMN-CONTAINING OXIDOREDUCTASE YWQN-RELATED"/>
    <property type="match status" value="1"/>
</dbReference>
<evidence type="ECO:0000256" key="2">
    <source>
        <dbReference type="ARBA" id="ARBA00022643"/>
    </source>
</evidence>
<dbReference type="KEGG" id="vpy:HZI73_18975"/>
<dbReference type="Gene3D" id="3.40.50.360">
    <property type="match status" value="1"/>
</dbReference>
<feature type="domain" description="NADPH-dependent FMN reductase-like" evidence="3">
    <location>
        <begin position="4"/>
        <end position="143"/>
    </location>
</feature>
<dbReference type="PANTHER" id="PTHR43278:SF4">
    <property type="entry name" value="NAD(P)H-DEPENDENT FMN-CONTAINING OXIDOREDUCTASE YWQN-RELATED"/>
    <property type="match status" value="1"/>
</dbReference>
<dbReference type="AlphaFoldDB" id="A0A8J8MMM5"/>
<name>A0A8J8MMM5_9FIRM</name>
<keyword evidence="2" id="KW-0288">FMN</keyword>
<evidence type="ECO:0000313" key="4">
    <source>
        <dbReference type="EMBL" id="QUI24247.1"/>
    </source>
</evidence>
<organism evidence="4 5">
    <name type="scientific">Vallitalea pronyensis</name>
    <dbReference type="NCBI Taxonomy" id="1348613"/>
    <lineage>
        <taxon>Bacteria</taxon>
        <taxon>Bacillati</taxon>
        <taxon>Bacillota</taxon>
        <taxon>Clostridia</taxon>
        <taxon>Lachnospirales</taxon>
        <taxon>Vallitaleaceae</taxon>
        <taxon>Vallitalea</taxon>
    </lineage>
</organism>
<evidence type="ECO:0000256" key="1">
    <source>
        <dbReference type="ARBA" id="ARBA00022630"/>
    </source>
</evidence>
<sequence>MGKKVIAINSSKRKKNTYGLLIELKEQLKPLDIHMDIIHLHDYSIKACAGCEACIMTDRCPIQDDSQKLMKKLLTYDGIVIGSPVYMNQVSGMLKNFFDRTCKWAHRPALYGVPMLFVISTAGSGIKATSKYLKNVALQWGAFPTDTIGRKVSTMDKKIVPEEYNKFLQHLAMPMEHYRPSFGQIIYFSVYKALALKLLDIDRNYWVEKGWHQKAYFFDSRLHPLKKLFGHLFFKRLYRKINKV</sequence>
<dbReference type="EMBL" id="CP058649">
    <property type="protein sequence ID" value="QUI24247.1"/>
    <property type="molecule type" value="Genomic_DNA"/>
</dbReference>
<dbReference type="SUPFAM" id="SSF52218">
    <property type="entry name" value="Flavoproteins"/>
    <property type="match status" value="1"/>
</dbReference>
<dbReference type="Proteomes" id="UP000683246">
    <property type="component" value="Chromosome"/>
</dbReference>
<keyword evidence="1" id="KW-0285">Flavoprotein</keyword>
<gene>
    <name evidence="4" type="ORF">HZI73_18975</name>
</gene>
<dbReference type="Pfam" id="PF03358">
    <property type="entry name" value="FMN_red"/>
    <property type="match status" value="1"/>
</dbReference>
<reference evidence="4" key="1">
    <citation type="submission" date="2020-07" db="EMBL/GenBank/DDBJ databases">
        <title>Vallitalea pronyensis genome.</title>
        <authorList>
            <person name="Postec A."/>
        </authorList>
    </citation>
    <scope>NUCLEOTIDE SEQUENCE</scope>
    <source>
        <strain evidence="4">FatNI3</strain>
    </source>
</reference>
<proteinExistence type="predicted"/>
<evidence type="ECO:0000313" key="5">
    <source>
        <dbReference type="Proteomes" id="UP000683246"/>
    </source>
</evidence>
<dbReference type="InterPro" id="IPR051796">
    <property type="entry name" value="ISF_SsuE-like"/>
</dbReference>
<protein>
    <submittedName>
        <fullName evidence="4">Flavodoxin family protein</fullName>
    </submittedName>
</protein>
<dbReference type="GO" id="GO:0016491">
    <property type="term" value="F:oxidoreductase activity"/>
    <property type="evidence" value="ECO:0007669"/>
    <property type="project" value="InterPro"/>
</dbReference>
<dbReference type="InterPro" id="IPR029039">
    <property type="entry name" value="Flavoprotein-like_sf"/>
</dbReference>